<dbReference type="Proteomes" id="UP001165186">
    <property type="component" value="Unassembled WGS sequence"/>
</dbReference>
<accession>A0ACB5RWR2</accession>
<keyword evidence="2" id="KW-1185">Reference proteome</keyword>
<reference evidence="1" key="1">
    <citation type="submission" date="2024-09" db="EMBL/GenBank/DDBJ databases">
        <title>Draft Genome Sequences of Neofusicoccum parvum.</title>
        <authorList>
            <person name="Ashida A."/>
            <person name="Camagna M."/>
            <person name="Tanaka A."/>
            <person name="Takemoto D."/>
        </authorList>
    </citation>
    <scope>NUCLEOTIDE SEQUENCE</scope>
    <source>
        <strain evidence="1">PPO83</strain>
    </source>
</reference>
<proteinExistence type="predicted"/>
<protein>
    <submittedName>
        <fullName evidence="1">Zinc finger c2h2-type protein</fullName>
    </submittedName>
</protein>
<gene>
    <name evidence="1" type="primary">g3554</name>
    <name evidence="1" type="ORF">NpPPO83_00003554</name>
</gene>
<comment type="caution">
    <text evidence="1">The sequence shown here is derived from an EMBL/GenBank/DDBJ whole genome shotgun (WGS) entry which is preliminary data.</text>
</comment>
<evidence type="ECO:0000313" key="2">
    <source>
        <dbReference type="Proteomes" id="UP001165186"/>
    </source>
</evidence>
<sequence length="72" mass="7988">MWKQSPMTRQEVIEKAAAAAATAKAQRGPEVEKKKRMVGPGIDRGGARLANEKRRLGFIDDEDFEEVVTDSD</sequence>
<dbReference type="EMBL" id="BSXG01000016">
    <property type="protein sequence ID" value="GME24863.1"/>
    <property type="molecule type" value="Genomic_DNA"/>
</dbReference>
<evidence type="ECO:0000313" key="1">
    <source>
        <dbReference type="EMBL" id="GME24863.1"/>
    </source>
</evidence>
<name>A0ACB5RWR2_9PEZI</name>
<organism evidence="1 2">
    <name type="scientific">Neofusicoccum parvum</name>
    <dbReference type="NCBI Taxonomy" id="310453"/>
    <lineage>
        <taxon>Eukaryota</taxon>
        <taxon>Fungi</taxon>
        <taxon>Dikarya</taxon>
        <taxon>Ascomycota</taxon>
        <taxon>Pezizomycotina</taxon>
        <taxon>Dothideomycetes</taxon>
        <taxon>Dothideomycetes incertae sedis</taxon>
        <taxon>Botryosphaeriales</taxon>
        <taxon>Botryosphaeriaceae</taxon>
        <taxon>Neofusicoccum</taxon>
    </lineage>
</organism>